<dbReference type="Proteomes" id="UP000005087">
    <property type="component" value="Chromosome"/>
</dbReference>
<dbReference type="InterPro" id="IPR023866">
    <property type="entry name" value="SbnB"/>
</dbReference>
<dbReference type="GO" id="GO:0016639">
    <property type="term" value="F:oxidoreductase activity, acting on the CH-NH2 group of donors, NAD or NADP as acceptor"/>
    <property type="evidence" value="ECO:0007669"/>
    <property type="project" value="InterPro"/>
</dbReference>
<dbReference type="HOGENOM" id="CLU_042088_3_0_11"/>
<dbReference type="NCBIfam" id="TIGR03944">
    <property type="entry name" value="dehyd_SbnB_fam"/>
    <property type="match status" value="1"/>
</dbReference>
<evidence type="ECO:0000313" key="1">
    <source>
        <dbReference type="EMBL" id="EIE98983.1"/>
    </source>
</evidence>
<dbReference type="InterPro" id="IPR036291">
    <property type="entry name" value="NAD(P)-bd_dom_sf"/>
</dbReference>
<dbReference type="AlphaFoldDB" id="I1D209"/>
<dbReference type="Gene3D" id="3.30.1780.10">
    <property type="entry name" value="ornithine cyclodeaminase, domain 1"/>
    <property type="match status" value="1"/>
</dbReference>
<accession>I1D209</accession>
<dbReference type="OrthoDB" id="3396397at2"/>
<organism evidence="1 2">
    <name type="scientific">Saccharomonospora glauca K62</name>
    <dbReference type="NCBI Taxonomy" id="928724"/>
    <lineage>
        <taxon>Bacteria</taxon>
        <taxon>Bacillati</taxon>
        <taxon>Actinomycetota</taxon>
        <taxon>Actinomycetes</taxon>
        <taxon>Pseudonocardiales</taxon>
        <taxon>Pseudonocardiaceae</taxon>
        <taxon>Saccharomonospora</taxon>
    </lineage>
</organism>
<reference evidence="2" key="2">
    <citation type="submission" date="2012-01" db="EMBL/GenBank/DDBJ databases">
        <title>Noncontiguous Finished sequence of chromosome of Saccharomonospora glauca K62.</title>
        <authorList>
            <consortium name="US DOE Joint Genome Institute"/>
            <person name="Lucas S."/>
            <person name="Han J."/>
            <person name="Lapidus A."/>
            <person name="Cheng J.-F."/>
            <person name="Goodwin L."/>
            <person name="Pitluck S."/>
            <person name="Peters L."/>
            <person name="Mikhailova N."/>
            <person name="Held B."/>
            <person name="Detter J.C."/>
            <person name="Han C."/>
            <person name="Tapia R."/>
            <person name="Land M."/>
            <person name="Hauser L."/>
            <person name="Kyrpides N."/>
            <person name="Ivanova N."/>
            <person name="Pagani I."/>
            <person name="Brambilla E.-M."/>
            <person name="Klenk H.-P."/>
            <person name="Woyke T."/>
        </authorList>
    </citation>
    <scope>NUCLEOTIDE SEQUENCE [LARGE SCALE GENOMIC DNA]</scope>
    <source>
        <strain evidence="2">K62</strain>
    </source>
</reference>
<dbReference type="EMBL" id="CM001484">
    <property type="protein sequence ID" value="EIE98983.1"/>
    <property type="molecule type" value="Genomic_DNA"/>
</dbReference>
<dbReference type="Gene3D" id="3.40.50.720">
    <property type="entry name" value="NAD(P)-binding Rossmann-like Domain"/>
    <property type="match status" value="1"/>
</dbReference>
<dbReference type="GO" id="GO:0019290">
    <property type="term" value="P:siderophore biosynthetic process"/>
    <property type="evidence" value="ECO:0007669"/>
    <property type="project" value="InterPro"/>
</dbReference>
<name>I1D209_9PSEU</name>
<proteinExistence type="predicted"/>
<dbReference type="eggNOG" id="COG2423">
    <property type="taxonomic scope" value="Bacteria"/>
</dbReference>
<dbReference type="InterPro" id="IPR023401">
    <property type="entry name" value="ODC_N"/>
</dbReference>
<dbReference type="Pfam" id="PF02423">
    <property type="entry name" value="OCD_Mu_crystall"/>
    <property type="match status" value="1"/>
</dbReference>
<dbReference type="RefSeq" id="WP_005464208.1">
    <property type="nucleotide sequence ID" value="NZ_CM001484.1"/>
</dbReference>
<dbReference type="PIRSF" id="PIRSF001439">
    <property type="entry name" value="CryM"/>
    <property type="match status" value="1"/>
</dbReference>
<dbReference type="STRING" id="928724.SacglDRAFT_02078"/>
<dbReference type="InterPro" id="IPR003462">
    <property type="entry name" value="ODC_Mu_crystall"/>
</dbReference>
<evidence type="ECO:0000313" key="2">
    <source>
        <dbReference type="Proteomes" id="UP000005087"/>
    </source>
</evidence>
<dbReference type="GO" id="GO:0005737">
    <property type="term" value="C:cytoplasm"/>
    <property type="evidence" value="ECO:0007669"/>
    <property type="project" value="TreeGrafter"/>
</dbReference>
<protein>
    <submittedName>
        <fullName evidence="1">2,3-diaminopropionate biosynthesis protein SbnB</fullName>
    </submittedName>
</protein>
<dbReference type="PANTHER" id="PTHR13812">
    <property type="entry name" value="KETIMINE REDUCTASE MU-CRYSTALLIN"/>
    <property type="match status" value="1"/>
</dbReference>
<dbReference type="PANTHER" id="PTHR13812:SF19">
    <property type="entry name" value="KETIMINE REDUCTASE MU-CRYSTALLIN"/>
    <property type="match status" value="1"/>
</dbReference>
<gene>
    <name evidence="1" type="ORF">SacglDRAFT_02078</name>
</gene>
<reference evidence="1 2" key="1">
    <citation type="submission" date="2011-09" db="EMBL/GenBank/DDBJ databases">
        <authorList>
            <consortium name="US DOE Joint Genome Institute (JGI-PGF)"/>
            <person name="Lucas S."/>
            <person name="Han J."/>
            <person name="Lapidus A."/>
            <person name="Cheng J.-F."/>
            <person name="Goodwin L."/>
            <person name="Pitluck S."/>
            <person name="Peters L."/>
            <person name="Land M.L."/>
            <person name="Hauser L."/>
            <person name="Brambilla E."/>
            <person name="Klenk H.-P."/>
            <person name="Woyke T.J."/>
        </authorList>
    </citation>
    <scope>NUCLEOTIDE SEQUENCE [LARGE SCALE GENOMIC DNA]</scope>
    <source>
        <strain evidence="1 2">K62</strain>
    </source>
</reference>
<keyword evidence="2" id="KW-1185">Reference proteome</keyword>
<dbReference type="SUPFAM" id="SSF51735">
    <property type="entry name" value="NAD(P)-binding Rossmann-fold domains"/>
    <property type="match status" value="1"/>
</dbReference>
<sequence length="332" mass="35555">MLILRRTDVEGVLDKDPDSVLETVRRAYVAHARGQTSVPHSVFLRFPGNTRDRIIALPAYVGGERPVAAVKWIASFPANIDAGVERASAVIVLSSVTDGRPRAVLEGAVISARRTAAGAVLAAEELTVGAPETVRSGMSFVGCGVINFEVLRFARHRLPRLREVAVFDLDPARAEAFAERARGQWPEMTVTICEDVERAMASHRLVSLATTAGEPHLTTEACRPGTVVLHVSLRDLTVESILAARNVVDDVDHVCRAATSLDLAARATGNRDFVHAEIGALLDGTTRLPYDEDAVTVFSPFGLGCLDAALAAYTLDEAVGRGLGIDIPDFVD</sequence>